<dbReference type="HOGENOM" id="CLU_071494_0_0_11"/>
<feature type="transmembrane region" description="Helical" evidence="1">
    <location>
        <begin position="280"/>
        <end position="300"/>
    </location>
</feature>
<name>E1QX01_OLSUV</name>
<accession>E1QX01</accession>
<dbReference type="AlphaFoldDB" id="E1QX01"/>
<keyword evidence="1" id="KW-0812">Transmembrane</keyword>
<dbReference type="GeneID" id="78512940"/>
<feature type="transmembrane region" description="Helical" evidence="1">
    <location>
        <begin position="121"/>
        <end position="141"/>
    </location>
</feature>
<dbReference type="eggNOG" id="ENOG50315WH">
    <property type="taxonomic scope" value="Bacteria"/>
</dbReference>
<proteinExistence type="predicted"/>
<keyword evidence="3" id="KW-1185">Reference proteome</keyword>
<sequence>MSIRERWLPICLAGAFVCLMALASQLTGCDEILFPETAAILCGAWVQPHQAWNVDRPRMMLLMGSGAIMGLCLNLLVPGPIWARAVLGYACCALAMNGLGADMTPMVSAVILPVLLGTRDWAYPVTVIVLVGVICLGQMALERWGLRERIDFKPLRPPARQALHDWGARLGVFALLSAPAYFSGNPLLAAPPLLVTYTEFTRPDMTLRLKPRRAWGTLALAGLFGGVGRFAVESLGVPPTLVVALFYPLLIATWSTFETWLPPAGAALLLGLLVPYAGPLAYPASVAVGGAVWVTAAMAFPGIRPKAIERGPLPARGHSC</sequence>
<dbReference type="OrthoDB" id="3193075at2"/>
<dbReference type="STRING" id="633147.Olsu_1555"/>
<dbReference type="Proteomes" id="UP000000333">
    <property type="component" value="Chromosome"/>
</dbReference>
<feature type="transmembrane region" description="Helical" evidence="1">
    <location>
        <begin position="59"/>
        <end position="77"/>
    </location>
</feature>
<evidence type="ECO:0000313" key="3">
    <source>
        <dbReference type="Proteomes" id="UP000000333"/>
    </source>
</evidence>
<dbReference type="RefSeq" id="WP_013252406.1">
    <property type="nucleotide sequence ID" value="NC_014363.1"/>
</dbReference>
<feature type="transmembrane region" description="Helical" evidence="1">
    <location>
        <begin position="239"/>
        <end position="260"/>
    </location>
</feature>
<dbReference type="PATRIC" id="fig|633147.7.peg.1253"/>
<gene>
    <name evidence="2" type="ordered locus">Olsu_1555</name>
</gene>
<protein>
    <recommendedName>
        <fullName evidence="4">HPP family protein</fullName>
    </recommendedName>
</protein>
<dbReference type="EMBL" id="CP002106">
    <property type="protein sequence ID" value="ADK68654.1"/>
    <property type="molecule type" value="Genomic_DNA"/>
</dbReference>
<evidence type="ECO:0008006" key="4">
    <source>
        <dbReference type="Google" id="ProtNLM"/>
    </source>
</evidence>
<keyword evidence="1" id="KW-1133">Transmembrane helix</keyword>
<keyword evidence="1" id="KW-0472">Membrane</keyword>
<dbReference type="KEGG" id="ols:Olsu_1555"/>
<organism evidence="2 3">
    <name type="scientific">Olsenella uli (strain ATCC 49627 / DSM 7084 / CCUG 31166 / CIP 109912 / JCM 12494 / LMG 11480 / NCIMB 702895 / VPI D76D-27C)</name>
    <name type="common">Lactobacillus uli</name>
    <dbReference type="NCBI Taxonomy" id="633147"/>
    <lineage>
        <taxon>Bacteria</taxon>
        <taxon>Bacillati</taxon>
        <taxon>Actinomycetota</taxon>
        <taxon>Coriobacteriia</taxon>
        <taxon>Coriobacteriales</taxon>
        <taxon>Atopobiaceae</taxon>
        <taxon>Olsenella</taxon>
    </lineage>
</organism>
<feature type="transmembrane region" description="Helical" evidence="1">
    <location>
        <begin position="89"/>
        <end position="115"/>
    </location>
</feature>
<reference evidence="2 3" key="1">
    <citation type="journal article" date="2010" name="Stand. Genomic Sci.">
        <title>Complete genome sequence of Olsenella uli type strain (VPI D76D-27C).</title>
        <authorList>
            <person name="Goker M."/>
            <person name="Held B."/>
            <person name="Lucas S."/>
            <person name="Nolan M."/>
            <person name="Yasawong M."/>
            <person name="Glavina Del Rio T."/>
            <person name="Tice H."/>
            <person name="Cheng J.F."/>
            <person name="Bruce D."/>
            <person name="Detter J.C."/>
            <person name="Tapia R."/>
            <person name="Han C."/>
            <person name="Goodwin L."/>
            <person name="Pitluck S."/>
            <person name="Liolios K."/>
            <person name="Ivanova N."/>
            <person name="Mavromatis K."/>
            <person name="Mikhailova N."/>
            <person name="Pati A."/>
            <person name="Chen A."/>
            <person name="Palaniappan K."/>
            <person name="Land M."/>
            <person name="Hauser L."/>
            <person name="Chang Y.J."/>
            <person name="Jeffries C.D."/>
            <person name="Rohde M."/>
            <person name="Sikorski J."/>
            <person name="Pukall R."/>
            <person name="Woyke T."/>
            <person name="Bristow J."/>
            <person name="Eisen J.A."/>
            <person name="Markowitz V."/>
            <person name="Hugenholtz P."/>
            <person name="Kyrpides N.C."/>
            <person name="Klenk H.P."/>
            <person name="Lapidus A."/>
        </authorList>
    </citation>
    <scope>NUCLEOTIDE SEQUENCE [LARGE SCALE GENOMIC DNA]</scope>
    <source>
        <strain evidence="3">ATCC 49627 / DSM 7084 / CIP 109912 / JCM 12494 / NCIMB 702895 / VPI D76D-27C</strain>
    </source>
</reference>
<evidence type="ECO:0000313" key="2">
    <source>
        <dbReference type="EMBL" id="ADK68654.1"/>
    </source>
</evidence>
<evidence type="ECO:0000256" key="1">
    <source>
        <dbReference type="SAM" id="Phobius"/>
    </source>
</evidence>